<name>A0A381UG51_9ZZZZ</name>
<reference evidence="1" key="1">
    <citation type="submission" date="2018-05" db="EMBL/GenBank/DDBJ databases">
        <authorList>
            <person name="Lanie J.A."/>
            <person name="Ng W.-L."/>
            <person name="Kazmierczak K.M."/>
            <person name="Andrzejewski T.M."/>
            <person name="Davidsen T.M."/>
            <person name="Wayne K.J."/>
            <person name="Tettelin H."/>
            <person name="Glass J.I."/>
            <person name="Rusch D."/>
            <person name="Podicherti R."/>
            <person name="Tsui H.-C.T."/>
            <person name="Winkler M.E."/>
        </authorList>
    </citation>
    <scope>NUCLEOTIDE SEQUENCE</scope>
</reference>
<dbReference type="InterPro" id="IPR008965">
    <property type="entry name" value="CBM2/CBM3_carb-bd_dom_sf"/>
</dbReference>
<sequence length="104" mass="11641">VLYDWGSITIDSVTLDPFFVNENNECIMFWEDDQGMLDVFLFYHPTLNTRTTSGTGSMASVHFRVMSDGISELVYGDSTRFVNEVNSPVTINEYGVGSIDVTNP</sequence>
<organism evidence="1">
    <name type="scientific">marine metagenome</name>
    <dbReference type="NCBI Taxonomy" id="408172"/>
    <lineage>
        <taxon>unclassified sequences</taxon>
        <taxon>metagenomes</taxon>
        <taxon>ecological metagenomes</taxon>
    </lineage>
</organism>
<gene>
    <name evidence="1" type="ORF">METZ01_LOCUS79983</name>
</gene>
<proteinExistence type="predicted"/>
<protein>
    <submittedName>
        <fullName evidence="1">Uncharacterized protein</fullName>
    </submittedName>
</protein>
<dbReference type="AlphaFoldDB" id="A0A381UG51"/>
<dbReference type="EMBL" id="UINC01006374">
    <property type="protein sequence ID" value="SVA27129.1"/>
    <property type="molecule type" value="Genomic_DNA"/>
</dbReference>
<dbReference type="Gene3D" id="2.60.40.680">
    <property type="match status" value="1"/>
</dbReference>
<dbReference type="SUPFAM" id="SSF49384">
    <property type="entry name" value="Carbohydrate-binding domain"/>
    <property type="match status" value="1"/>
</dbReference>
<dbReference type="GO" id="GO:0030246">
    <property type="term" value="F:carbohydrate binding"/>
    <property type="evidence" value="ECO:0007669"/>
    <property type="project" value="InterPro"/>
</dbReference>
<accession>A0A381UG51</accession>
<feature type="non-terminal residue" evidence="1">
    <location>
        <position position="1"/>
    </location>
</feature>
<evidence type="ECO:0000313" key="1">
    <source>
        <dbReference type="EMBL" id="SVA27129.1"/>
    </source>
</evidence>